<name>A0A5B8LL30_9SPHN</name>
<dbReference type="KEGG" id="spai:FPZ24_15165"/>
<proteinExistence type="predicted"/>
<evidence type="ECO:0000313" key="2">
    <source>
        <dbReference type="EMBL" id="QDZ08639.1"/>
    </source>
</evidence>
<dbReference type="Proteomes" id="UP000315673">
    <property type="component" value="Chromosome"/>
</dbReference>
<dbReference type="EMBL" id="CP042306">
    <property type="protein sequence ID" value="QDZ08639.1"/>
    <property type="molecule type" value="Genomic_DNA"/>
</dbReference>
<dbReference type="AlphaFoldDB" id="A0A5B8LL30"/>
<evidence type="ECO:0000313" key="3">
    <source>
        <dbReference type="Proteomes" id="UP000315673"/>
    </source>
</evidence>
<reference evidence="2 3" key="1">
    <citation type="submission" date="2019-07" db="EMBL/GenBank/DDBJ databases">
        <title>Full genome sequence of Sphingomonas sp. 4R-6-7(HKS19).</title>
        <authorList>
            <person name="Im W.-T."/>
        </authorList>
    </citation>
    <scope>NUCLEOTIDE SEQUENCE [LARGE SCALE GENOMIC DNA]</scope>
    <source>
        <strain evidence="2 3">HKS19</strain>
    </source>
</reference>
<evidence type="ECO:0000256" key="1">
    <source>
        <dbReference type="SAM" id="MobiDB-lite"/>
    </source>
</evidence>
<feature type="region of interest" description="Disordered" evidence="1">
    <location>
        <begin position="1"/>
        <end position="20"/>
    </location>
</feature>
<gene>
    <name evidence="2" type="ORF">FPZ24_15165</name>
</gene>
<accession>A0A5B8LL30</accession>
<keyword evidence="3" id="KW-1185">Reference proteome</keyword>
<dbReference type="RefSeq" id="WP_146573368.1">
    <property type="nucleotide sequence ID" value="NZ_CP042306.1"/>
</dbReference>
<protein>
    <submittedName>
        <fullName evidence="2">Uncharacterized protein</fullName>
    </submittedName>
</protein>
<organism evidence="2 3">
    <name type="scientific">Sphingomonas panacisoli</name>
    <dbReference type="NCBI Taxonomy" id="1813879"/>
    <lineage>
        <taxon>Bacteria</taxon>
        <taxon>Pseudomonadati</taxon>
        <taxon>Pseudomonadota</taxon>
        <taxon>Alphaproteobacteria</taxon>
        <taxon>Sphingomonadales</taxon>
        <taxon>Sphingomonadaceae</taxon>
        <taxon>Sphingomonas</taxon>
    </lineage>
</organism>
<sequence>MRVEFLDRRTQASPDSDRAVINRLPNGSAGFTASVHAADGKSLQSITRNCCHTHDEAVQAAIMWAREQGVQLLYVVQPNAN</sequence>